<dbReference type="Gene3D" id="1.10.10.10">
    <property type="entry name" value="Winged helix-like DNA-binding domain superfamily/Winged helix DNA-binding domain"/>
    <property type="match status" value="1"/>
</dbReference>
<keyword evidence="2" id="KW-0597">Phosphoprotein</keyword>
<sequence>MGNILDEVVKVFLAGCPAVHRRRREDEGGRRVVRVLVVEDDEEMAQTVAVGLRRAQMAVDVTFDGPNGLERALFHDYDVIVLDRDLPGMHGDKVCAELIAAGCRSRVLMLTAAATATDLVDGLSLGADDYLPKPFDFPVLIARIGALARRAHPAVPPALRHGDLVVDTARRSASRGDRLLELAPKEFGVLELLLASKGRAVSAEELLERVWDEAADPFTSAVKITISRLRAKLGDPPVIETVAKSGYRISS</sequence>
<dbReference type="CDD" id="cd00383">
    <property type="entry name" value="trans_reg_C"/>
    <property type="match status" value="1"/>
</dbReference>
<dbReference type="InterPro" id="IPR036388">
    <property type="entry name" value="WH-like_DNA-bd_sf"/>
</dbReference>
<dbReference type="GO" id="GO:0000976">
    <property type="term" value="F:transcription cis-regulatory region binding"/>
    <property type="evidence" value="ECO:0007669"/>
    <property type="project" value="TreeGrafter"/>
</dbReference>
<evidence type="ECO:0000259" key="5">
    <source>
        <dbReference type="PROSITE" id="PS51755"/>
    </source>
</evidence>
<proteinExistence type="predicted"/>
<dbReference type="SMART" id="SM00862">
    <property type="entry name" value="Trans_reg_C"/>
    <property type="match status" value="1"/>
</dbReference>
<feature type="DNA-binding region" description="OmpR/PhoB-type" evidence="3">
    <location>
        <begin position="156"/>
        <end position="251"/>
    </location>
</feature>
<dbReference type="InterPro" id="IPR011006">
    <property type="entry name" value="CheY-like_superfamily"/>
</dbReference>
<dbReference type="Pfam" id="PF00486">
    <property type="entry name" value="Trans_reg_C"/>
    <property type="match status" value="1"/>
</dbReference>
<name>E2D2F2_9BACT</name>
<dbReference type="AlphaFoldDB" id="E2D2F2"/>
<dbReference type="SMART" id="SM00448">
    <property type="entry name" value="REC"/>
    <property type="match status" value="1"/>
</dbReference>
<dbReference type="GO" id="GO:0000156">
    <property type="term" value="F:phosphorelay response regulator activity"/>
    <property type="evidence" value="ECO:0007669"/>
    <property type="project" value="TreeGrafter"/>
</dbReference>
<dbReference type="PANTHER" id="PTHR48111">
    <property type="entry name" value="REGULATOR OF RPOS"/>
    <property type="match status" value="1"/>
</dbReference>
<dbReference type="SUPFAM" id="SSF52172">
    <property type="entry name" value="CheY-like"/>
    <property type="match status" value="1"/>
</dbReference>
<dbReference type="InterPro" id="IPR001867">
    <property type="entry name" value="OmpR/PhoB-type_DNA-bd"/>
</dbReference>
<organism evidence="6">
    <name type="scientific">uncultured soil bacterium</name>
    <dbReference type="NCBI Taxonomy" id="164851"/>
    <lineage>
        <taxon>Bacteria</taxon>
        <taxon>environmental samples</taxon>
    </lineage>
</organism>
<dbReference type="GO" id="GO:0006355">
    <property type="term" value="P:regulation of DNA-templated transcription"/>
    <property type="evidence" value="ECO:0007669"/>
    <property type="project" value="InterPro"/>
</dbReference>
<dbReference type="EMBL" id="GQ475282">
    <property type="protein sequence ID" value="ADK54817.1"/>
    <property type="molecule type" value="Genomic_DNA"/>
</dbReference>
<dbReference type="Gene3D" id="6.10.250.690">
    <property type="match status" value="1"/>
</dbReference>
<evidence type="ECO:0000256" key="1">
    <source>
        <dbReference type="ARBA" id="ARBA00023125"/>
    </source>
</evidence>
<evidence type="ECO:0000259" key="4">
    <source>
        <dbReference type="PROSITE" id="PS50110"/>
    </source>
</evidence>
<protein>
    <submittedName>
        <fullName evidence="6">Two component response regulator</fullName>
    </submittedName>
</protein>
<evidence type="ECO:0000256" key="2">
    <source>
        <dbReference type="PROSITE-ProRule" id="PRU00169"/>
    </source>
</evidence>
<dbReference type="PROSITE" id="PS50110">
    <property type="entry name" value="RESPONSE_REGULATORY"/>
    <property type="match status" value="1"/>
</dbReference>
<feature type="modified residue" description="4-aspartylphosphate" evidence="2">
    <location>
        <position position="83"/>
    </location>
</feature>
<dbReference type="PANTHER" id="PTHR48111:SF36">
    <property type="entry name" value="TRANSCRIPTIONAL REGULATORY PROTEIN CUTR"/>
    <property type="match status" value="1"/>
</dbReference>
<dbReference type="InterPro" id="IPR001789">
    <property type="entry name" value="Sig_transdc_resp-reg_receiver"/>
</dbReference>
<evidence type="ECO:0000313" key="6">
    <source>
        <dbReference type="EMBL" id="ADK54817.1"/>
    </source>
</evidence>
<feature type="domain" description="OmpR/PhoB-type" evidence="5">
    <location>
        <begin position="156"/>
        <end position="251"/>
    </location>
</feature>
<feature type="domain" description="Response regulatory" evidence="4">
    <location>
        <begin position="34"/>
        <end position="148"/>
    </location>
</feature>
<dbReference type="PROSITE" id="PS51755">
    <property type="entry name" value="OMPR_PHOB"/>
    <property type="match status" value="1"/>
</dbReference>
<accession>E2D2F2</accession>
<dbReference type="InterPro" id="IPR039420">
    <property type="entry name" value="WalR-like"/>
</dbReference>
<reference evidence="6" key="1">
    <citation type="journal article" date="2010" name="Biopolymers">
        <title>Cloning large natural product gene clusters from the environment: piecing environmental DNA gene clusters back together with TAR.</title>
        <authorList>
            <person name="Kim J.H."/>
            <person name="Feng Z."/>
            <person name="Bauer J.D."/>
            <person name="Kallifidas D."/>
            <person name="Calle P.Y."/>
            <person name="Brady S.F."/>
        </authorList>
    </citation>
    <scope>NUCLEOTIDE SEQUENCE</scope>
</reference>
<dbReference type="Pfam" id="PF00072">
    <property type="entry name" value="Response_reg"/>
    <property type="match status" value="1"/>
</dbReference>
<dbReference type="GO" id="GO:0032993">
    <property type="term" value="C:protein-DNA complex"/>
    <property type="evidence" value="ECO:0007669"/>
    <property type="project" value="TreeGrafter"/>
</dbReference>
<keyword evidence="1 3" id="KW-0238">DNA-binding</keyword>
<evidence type="ECO:0000256" key="3">
    <source>
        <dbReference type="PROSITE-ProRule" id="PRU01091"/>
    </source>
</evidence>
<dbReference type="GO" id="GO:0005829">
    <property type="term" value="C:cytosol"/>
    <property type="evidence" value="ECO:0007669"/>
    <property type="project" value="TreeGrafter"/>
</dbReference>
<dbReference type="Gene3D" id="3.40.50.2300">
    <property type="match status" value="1"/>
</dbReference>